<dbReference type="Pfam" id="PF05860">
    <property type="entry name" value="TPS"/>
    <property type="match status" value="1"/>
</dbReference>
<reference evidence="3 4" key="1">
    <citation type="submission" date="2023-04" db="EMBL/GenBank/DDBJ databases">
        <title>Genome dynamics across the evolutionary transition to endosymbiosis.</title>
        <authorList>
            <person name="Siozios S."/>
            <person name="Nadal-Jimenez P."/>
            <person name="Azagi T."/>
            <person name="Sprong H."/>
            <person name="Frost C.L."/>
            <person name="Parratt S.R."/>
            <person name="Taylor G."/>
            <person name="Brettell L."/>
            <person name="Lew K.C."/>
            <person name="Croft L."/>
            <person name="King K.C."/>
            <person name="Brockhurst M.A."/>
            <person name="Hypsa V."/>
            <person name="Novakova E."/>
            <person name="Darby A.C."/>
            <person name="Hurst G.D.D."/>
        </authorList>
    </citation>
    <scope>NUCLEOTIDE SEQUENCE [LARGE SCALE GENOMIC DNA]</scope>
    <source>
        <strain evidence="4">aApi_AU</strain>
    </source>
</reference>
<gene>
    <name evidence="3" type="ORF">QG404_14295</name>
</gene>
<protein>
    <submittedName>
        <fullName evidence="3">Filamentous hemagglutinin N-terminal domain-containing protein</fullName>
    </submittedName>
</protein>
<evidence type="ECO:0000256" key="1">
    <source>
        <dbReference type="SAM" id="SignalP"/>
    </source>
</evidence>
<dbReference type="SMART" id="SM00912">
    <property type="entry name" value="Haemagg_act"/>
    <property type="match status" value="1"/>
</dbReference>
<dbReference type="SUPFAM" id="SSF51126">
    <property type="entry name" value="Pectin lyase-like"/>
    <property type="match status" value="1"/>
</dbReference>
<dbReference type="InterPro" id="IPR008638">
    <property type="entry name" value="FhaB/CdiA-like_TPS"/>
</dbReference>
<evidence type="ECO:0000313" key="3">
    <source>
        <dbReference type="EMBL" id="WGO83469.1"/>
    </source>
</evidence>
<evidence type="ECO:0000313" key="4">
    <source>
        <dbReference type="Proteomes" id="UP001231859"/>
    </source>
</evidence>
<organism evidence="3 4">
    <name type="scientific">Arsenophonus apicola</name>
    <dbReference type="NCBI Taxonomy" id="2879119"/>
    <lineage>
        <taxon>Bacteria</taxon>
        <taxon>Pseudomonadati</taxon>
        <taxon>Pseudomonadota</taxon>
        <taxon>Gammaproteobacteria</taxon>
        <taxon>Enterobacterales</taxon>
        <taxon>Morganellaceae</taxon>
        <taxon>Arsenophonus</taxon>
    </lineage>
</organism>
<name>A0ABY8P3B0_9GAMM</name>
<proteinExistence type="predicted"/>
<accession>A0ABY8P3B0</accession>
<dbReference type="NCBIfam" id="TIGR01901">
    <property type="entry name" value="adhes_NPXG"/>
    <property type="match status" value="1"/>
</dbReference>
<feature type="domain" description="Filamentous haemagglutinin FhaB/tRNA nuclease CdiA-like TPS" evidence="2">
    <location>
        <begin position="43"/>
        <end position="165"/>
    </location>
</feature>
<keyword evidence="1" id="KW-0732">Signal</keyword>
<sequence>MGKNKLSFIALSIASILSSFHINASENIIIDNNKKTDLAVEMKNGIEHINIEKADEKGISHNYYQKFNVSEKGVVLNNVALKEKKVFMMGKYTKAYSEEAIAKVIINEVTSNEKSLLKGNLRVNGQAAKLIIVNPYGITCDDCSVSNVSNFTLRSRDAVPVSMDAKGWGAAEGMTAKVNQLPDSANQIVIKNISQPIIDGILKFDTDRVKITDSHLLNNMHIDSQYLDIDKSVTASLDQLTIKGIKVNNYGKLTANNVDIDVQDDFINHRNAEFNIAGKDSNKLTESHFKANKLKFDHASFDISNTEIKFDNNEFDSLNSKIGLKNSIVTMNSNKFSNEDDYRKNDQHHIDRKHSYGSISLGNTKLVIKGNEVVNKAAVTGDGRLEINAVSYTGRKNIKIEGEKTTKIGQSIIKKNGLVNIKAKELLDIYGSKIAASNGLIIDTQQLKSKDGDIKIINKNIKPVVHVAELTNVNSNENWKFADSKKIDLRWKN</sequence>
<dbReference type="InterPro" id="IPR012334">
    <property type="entry name" value="Pectin_lyas_fold"/>
</dbReference>
<feature type="chain" id="PRO_5045111921" evidence="1">
    <location>
        <begin position="25"/>
        <end position="493"/>
    </location>
</feature>
<dbReference type="RefSeq" id="WP_280938186.1">
    <property type="nucleotide sequence ID" value="NZ_CP123759.1"/>
</dbReference>
<dbReference type="Gene3D" id="2.160.20.10">
    <property type="entry name" value="Single-stranded right-handed beta-helix, Pectin lyase-like"/>
    <property type="match status" value="1"/>
</dbReference>
<keyword evidence="4" id="KW-1185">Reference proteome</keyword>
<evidence type="ECO:0000259" key="2">
    <source>
        <dbReference type="SMART" id="SM00912"/>
    </source>
</evidence>
<feature type="signal peptide" evidence="1">
    <location>
        <begin position="1"/>
        <end position="24"/>
    </location>
</feature>
<dbReference type="InterPro" id="IPR011050">
    <property type="entry name" value="Pectin_lyase_fold/virulence"/>
</dbReference>
<dbReference type="Proteomes" id="UP001231859">
    <property type="component" value="Chromosome"/>
</dbReference>
<dbReference type="EMBL" id="CP123759">
    <property type="protein sequence ID" value="WGO83469.1"/>
    <property type="molecule type" value="Genomic_DNA"/>
</dbReference>